<reference evidence="12 15" key="3">
    <citation type="submission" date="2023-12" db="EMBL/GenBank/DDBJ databases">
        <authorList>
            <person name="Easwaran N."/>
            <person name="Lazarus H.P.S."/>
        </authorList>
    </citation>
    <scope>NUCLEOTIDE SEQUENCE [LARGE SCALE GENOMIC DNA]</scope>
    <source>
        <strain evidence="12 15">VIT-2023</strain>
    </source>
</reference>
<evidence type="ECO:0000313" key="13">
    <source>
        <dbReference type="Proteomes" id="UP000053797"/>
    </source>
</evidence>
<keyword evidence="4 9" id="KW-0418">Kinase</keyword>
<feature type="binding site" evidence="9">
    <location>
        <begin position="45"/>
        <end position="46"/>
    </location>
    <ligand>
        <name>NAD(+)</name>
        <dbReference type="ChEBI" id="CHEBI:57540"/>
    </ligand>
</feature>
<dbReference type="GeneID" id="90837300"/>
<comment type="cofactor">
    <cofactor evidence="9">
        <name>a divalent metal cation</name>
        <dbReference type="ChEBI" id="CHEBI:60240"/>
    </cofactor>
</comment>
<dbReference type="InterPro" id="IPR002504">
    <property type="entry name" value="NADK"/>
</dbReference>
<dbReference type="Proteomes" id="UP001387110">
    <property type="component" value="Unassembled WGS sequence"/>
</dbReference>
<dbReference type="HAMAP" id="MF_00361">
    <property type="entry name" value="NAD_kinase"/>
    <property type="match status" value="1"/>
</dbReference>
<name>A0A0V8GJP5_9BACL</name>
<dbReference type="GO" id="GO:0051287">
    <property type="term" value="F:NAD binding"/>
    <property type="evidence" value="ECO:0007669"/>
    <property type="project" value="UniProtKB-ARBA"/>
</dbReference>
<dbReference type="PANTHER" id="PTHR20275">
    <property type="entry name" value="NAD KINASE"/>
    <property type="match status" value="1"/>
</dbReference>
<evidence type="ECO:0000313" key="12">
    <source>
        <dbReference type="EMBL" id="MEI4461513.1"/>
    </source>
</evidence>
<feature type="binding site" evidence="9">
    <location>
        <position position="147"/>
    </location>
    <ligand>
        <name>NAD(+)</name>
        <dbReference type="ChEBI" id="CHEBI:57540"/>
    </ligand>
</feature>
<keyword evidence="3 9" id="KW-0547">Nucleotide-binding</keyword>
<feature type="binding site" evidence="9">
    <location>
        <position position="149"/>
    </location>
    <ligand>
        <name>NAD(+)</name>
        <dbReference type="ChEBI" id="CHEBI:57540"/>
    </ligand>
</feature>
<comment type="similarity">
    <text evidence="9">Belongs to the NAD kinase family.</text>
</comment>
<reference evidence="11 14" key="2">
    <citation type="journal article" date="2016" name="Front. Microbiol.">
        <title>Genomic Resource of Rice Seed Associated Bacteria.</title>
        <authorList>
            <person name="Midha S."/>
            <person name="Bansal K."/>
            <person name="Sharma S."/>
            <person name="Kumar N."/>
            <person name="Patil P.P."/>
            <person name="Chaudhry V."/>
            <person name="Patil P.B."/>
        </authorList>
    </citation>
    <scope>NUCLEOTIDE SEQUENCE [LARGE SCALE GENOMIC DNA]</scope>
    <source>
        <strain evidence="11 14">RSA11</strain>
    </source>
</reference>
<comment type="function">
    <text evidence="9">Involved in the regulation of the intracellular balance of NAD and NADP, and is a key enzyme in the biosynthesis of NADP. Catalyzes specifically the phosphorylation on 2'-hydroxyl of the adenosine moiety of NAD to yield NADP.</text>
</comment>
<evidence type="ECO:0000313" key="11">
    <source>
        <dbReference type="EMBL" id="KTR26338.1"/>
    </source>
</evidence>
<evidence type="ECO:0000256" key="5">
    <source>
        <dbReference type="ARBA" id="ARBA00022840"/>
    </source>
</evidence>
<gene>
    <name evidence="10" type="primary">ppnK</name>
    <name evidence="9" type="synonym">nadK</name>
    <name evidence="10" type="ORF">AS033_03640</name>
    <name evidence="11" type="ORF">RSA11_11580</name>
    <name evidence="12" type="ORF">SZL87_03615</name>
</gene>
<dbReference type="InterPro" id="IPR017437">
    <property type="entry name" value="ATP-NAD_kinase_PpnK-typ_C"/>
</dbReference>
<dbReference type="InterPro" id="IPR016064">
    <property type="entry name" value="NAD/diacylglycerol_kinase_sf"/>
</dbReference>
<evidence type="ECO:0000256" key="6">
    <source>
        <dbReference type="ARBA" id="ARBA00022857"/>
    </source>
</evidence>
<dbReference type="Pfam" id="PF01513">
    <property type="entry name" value="NAD_kinase"/>
    <property type="match status" value="1"/>
</dbReference>
<dbReference type="FunFam" id="2.60.200.30:FF:000002">
    <property type="entry name" value="NAD kinase"/>
    <property type="match status" value="1"/>
</dbReference>
<organism evidence="10 13">
    <name type="scientific">Exiguobacterium indicum</name>
    <dbReference type="NCBI Taxonomy" id="296995"/>
    <lineage>
        <taxon>Bacteria</taxon>
        <taxon>Bacillati</taxon>
        <taxon>Bacillota</taxon>
        <taxon>Bacilli</taxon>
        <taxon>Bacillales</taxon>
        <taxon>Bacillales Family XII. Incertae Sedis</taxon>
        <taxon>Exiguobacterium</taxon>
    </lineage>
</organism>
<dbReference type="RefSeq" id="WP_023468882.1">
    <property type="nucleotide sequence ID" value="NZ_FMYN01000001.1"/>
</dbReference>
<feature type="binding site" evidence="9">
    <location>
        <begin position="121"/>
        <end position="122"/>
    </location>
    <ligand>
        <name>NAD(+)</name>
        <dbReference type="ChEBI" id="CHEBI:57540"/>
    </ligand>
</feature>
<accession>A0A0V8GJP5</accession>
<evidence type="ECO:0000256" key="7">
    <source>
        <dbReference type="ARBA" id="ARBA00023027"/>
    </source>
</evidence>
<evidence type="ECO:0000256" key="8">
    <source>
        <dbReference type="ARBA" id="ARBA00047925"/>
    </source>
</evidence>
<keyword evidence="5 9" id="KW-0067">ATP-binding</keyword>
<dbReference type="GO" id="GO:0003951">
    <property type="term" value="F:NAD+ kinase activity"/>
    <property type="evidence" value="ECO:0007669"/>
    <property type="project" value="UniProtKB-UniRule"/>
</dbReference>
<dbReference type="EC" id="2.7.1.23" evidence="9"/>
<evidence type="ECO:0000256" key="2">
    <source>
        <dbReference type="ARBA" id="ARBA00022679"/>
    </source>
</evidence>
<dbReference type="Gene3D" id="3.40.50.10330">
    <property type="entry name" value="Probable inorganic polyphosphate/atp-NAD kinase, domain 1"/>
    <property type="match status" value="1"/>
</dbReference>
<dbReference type="GO" id="GO:0005524">
    <property type="term" value="F:ATP binding"/>
    <property type="evidence" value="ECO:0007669"/>
    <property type="project" value="UniProtKB-KW"/>
</dbReference>
<keyword evidence="6 9" id="KW-0521">NADP</keyword>
<dbReference type="GO" id="GO:0005737">
    <property type="term" value="C:cytoplasm"/>
    <property type="evidence" value="ECO:0007669"/>
    <property type="project" value="UniProtKB-SubCell"/>
</dbReference>
<proteinExistence type="inferred from homology"/>
<evidence type="ECO:0000256" key="9">
    <source>
        <dbReference type="HAMAP-Rule" id="MF_00361"/>
    </source>
</evidence>
<dbReference type="OrthoDB" id="9774737at2"/>
<reference evidence="10 13" key="1">
    <citation type="journal article" date="2015" name="Int. J. Syst. Evol. Microbiol.">
        <title>Exiguobacterium enclense sp. nov., isolated from sediment.</title>
        <authorList>
            <person name="Dastager S.G."/>
            <person name="Mawlankar R."/>
            <person name="Sonalkar V.V."/>
            <person name="Thorat M.N."/>
            <person name="Mual P."/>
            <person name="Verma A."/>
            <person name="Krishnamurthi S."/>
            <person name="Tang S.K."/>
            <person name="Li W.J."/>
        </authorList>
    </citation>
    <scope>NUCLEOTIDE SEQUENCE [LARGE SCALE GENOMIC DNA]</scope>
    <source>
        <strain evidence="10 13">NIO-1109</strain>
    </source>
</reference>
<keyword evidence="1 9" id="KW-0963">Cytoplasm</keyword>
<dbReference type="GO" id="GO:0006741">
    <property type="term" value="P:NADP+ biosynthetic process"/>
    <property type="evidence" value="ECO:0007669"/>
    <property type="project" value="UniProtKB-UniRule"/>
</dbReference>
<feature type="binding site" evidence="9">
    <location>
        <position position="184"/>
    </location>
    <ligand>
        <name>NAD(+)</name>
        <dbReference type="ChEBI" id="CHEBI:57540"/>
    </ligand>
</feature>
<evidence type="ECO:0000313" key="15">
    <source>
        <dbReference type="Proteomes" id="UP001387110"/>
    </source>
</evidence>
<sequence>MRFAITARDDERSHALKQQLEQALTDRGCILDVSQPEIVVSIGGDGTMLQAFHSYLDQVETITLVGIHTGHLGFYADWRPEEMDELIDHIAKQDLATVQYPLLELSIDYADGSHNQLLALNECTIKSFNQTLVCDLSIRGDYFETFRGDGLCVSTPSGSTAYNKALGGAIVHPALEAIQITEMASINNRVYRTIGSPMLLPKHHDVEIRPVNPIDFQMTYDHYASIIHQNVTSIRCRVSDKKVKFARFRSFPFWQRVRESFLADERR</sequence>
<dbReference type="GO" id="GO:0019674">
    <property type="term" value="P:NAD+ metabolic process"/>
    <property type="evidence" value="ECO:0007669"/>
    <property type="project" value="InterPro"/>
</dbReference>
<dbReference type="NCBIfam" id="NF003424">
    <property type="entry name" value="PRK04885.1"/>
    <property type="match status" value="1"/>
</dbReference>
<dbReference type="AlphaFoldDB" id="A0A0V8GJP5"/>
<evidence type="ECO:0000256" key="1">
    <source>
        <dbReference type="ARBA" id="ARBA00022490"/>
    </source>
</evidence>
<comment type="subcellular location">
    <subcellularLocation>
        <location evidence="9">Cytoplasm</location>
    </subcellularLocation>
</comment>
<dbReference type="Gene3D" id="2.60.200.30">
    <property type="entry name" value="Probable inorganic polyphosphate/atp-NAD kinase, domain 2"/>
    <property type="match status" value="1"/>
</dbReference>
<protein>
    <recommendedName>
        <fullName evidence="9">NAD kinase</fullName>
        <ecNumber evidence="9">2.7.1.23</ecNumber>
    </recommendedName>
    <alternativeName>
        <fullName evidence="9">ATP-dependent NAD kinase</fullName>
    </alternativeName>
</protein>
<dbReference type="EMBL" id="LDQV01000025">
    <property type="protein sequence ID" value="KTR26338.1"/>
    <property type="molecule type" value="Genomic_DNA"/>
</dbReference>
<dbReference type="EMBL" id="JBAWKY010000001">
    <property type="protein sequence ID" value="MEI4461513.1"/>
    <property type="molecule type" value="Genomic_DNA"/>
</dbReference>
<keyword evidence="15" id="KW-1185">Reference proteome</keyword>
<feature type="active site" description="Proton acceptor" evidence="9">
    <location>
        <position position="45"/>
    </location>
</feature>
<dbReference type="InterPro" id="IPR017438">
    <property type="entry name" value="ATP-NAD_kinase_N"/>
</dbReference>
<evidence type="ECO:0000313" key="10">
    <source>
        <dbReference type="EMBL" id="KSU50484.1"/>
    </source>
</evidence>
<comment type="caution">
    <text evidence="10">The sequence shown here is derived from an EMBL/GenBank/DDBJ whole genome shotgun (WGS) entry which is preliminary data.</text>
</comment>
<comment type="caution">
    <text evidence="9">Lacks conserved residue(s) required for the propagation of feature annotation.</text>
</comment>
<evidence type="ECO:0000256" key="3">
    <source>
        <dbReference type="ARBA" id="ARBA00022741"/>
    </source>
</evidence>
<dbReference type="GO" id="GO:0046872">
    <property type="term" value="F:metal ion binding"/>
    <property type="evidence" value="ECO:0007669"/>
    <property type="project" value="UniProtKB-UniRule"/>
</dbReference>
<keyword evidence="7 9" id="KW-0520">NAD</keyword>
<evidence type="ECO:0000256" key="4">
    <source>
        <dbReference type="ARBA" id="ARBA00022777"/>
    </source>
</evidence>
<keyword evidence="2 9" id="KW-0808">Transferase</keyword>
<comment type="catalytic activity">
    <reaction evidence="8 9">
        <text>NAD(+) + ATP = ADP + NADP(+) + H(+)</text>
        <dbReference type="Rhea" id="RHEA:18629"/>
        <dbReference type="ChEBI" id="CHEBI:15378"/>
        <dbReference type="ChEBI" id="CHEBI:30616"/>
        <dbReference type="ChEBI" id="CHEBI:57540"/>
        <dbReference type="ChEBI" id="CHEBI:58349"/>
        <dbReference type="ChEBI" id="CHEBI:456216"/>
        <dbReference type="EC" id="2.7.1.23"/>
    </reaction>
</comment>
<dbReference type="Pfam" id="PF20143">
    <property type="entry name" value="NAD_kinase_C"/>
    <property type="match status" value="1"/>
</dbReference>
<evidence type="ECO:0000313" key="14">
    <source>
        <dbReference type="Proteomes" id="UP000072605"/>
    </source>
</evidence>
<dbReference type="SUPFAM" id="SSF111331">
    <property type="entry name" value="NAD kinase/diacylglycerol kinase-like"/>
    <property type="match status" value="1"/>
</dbReference>
<dbReference type="EMBL" id="LNQL01000001">
    <property type="protein sequence ID" value="KSU50484.1"/>
    <property type="molecule type" value="Genomic_DNA"/>
</dbReference>
<dbReference type="Proteomes" id="UP000072605">
    <property type="component" value="Unassembled WGS sequence"/>
</dbReference>
<dbReference type="PANTHER" id="PTHR20275:SF0">
    <property type="entry name" value="NAD KINASE"/>
    <property type="match status" value="1"/>
</dbReference>
<dbReference type="Proteomes" id="UP000053797">
    <property type="component" value="Unassembled WGS sequence"/>
</dbReference>